<sequence length="749" mass="84251">MEQAMDHTLTLAQAKRIAADVRFKDAPRAALLPLRGLLYDSDFLGFLGRFAPKLLRYLRMSQDPPQDHSPKGQDCVLYPHPFPGEAQMRAAYEVATEGFLEYLEAQGYSVVERGAGWVRVYRSSKALLNLETTWHRYMEEAFGFEGLSHRLLPLLNSVRLAGRGISAPKVPVATLEARDFLAAWYLANLLSVRDRLEWRAREIARLEAEVEGTAESREKAKKARDLEKRKQDQEKERGKYAGELKKKWDELEQERKKVAKQRAPSAGPKEAPLAGWALEGLKLGADSLQEFWRWLDPASPKAPPAIRQLATHLPRFGLNARQQLNTAVGNKFTKILEELLRLLSLKTPEVKVPPLMAESPFAFGQRGAGDKAEACYSCGKPLSGGKLKASKLVFSSPSQRLQSGTGQEEPWVCPTCAALALLSPIKPGEGSVLVRVGTYGAPESAKHFARLLTTGTLHVAAGRYLQLNSPSVGGKPLTQAFGRVVYALQALGQEVNPRVLERFSFYLLEGMQEISLPKRALWLSHVLQKAFGSRPDERGEVNRELGEALRYALADLPWHAIYTLARRYGRVADRFALEEGLRRYTTLLEQNTKEVRMNENADLPQRFRDVAGLTGLLYAWVSYVETQVGRGTQEAKRAVVKLLDNLESPGGFLYVAAYDLDSTQARLYEGGGSFFYQEAKRLLQEARAEVKETEDNSGRYLPVAQDDLHRVYTHLAERYQDKRWEGFVYEVRLSLASRFPQYIRMQKEG</sequence>
<comment type="caution">
    <text evidence="2">The sequence shown here is derived from an EMBL/GenBank/DDBJ whole genome shotgun (WGS) entry which is preliminary data.</text>
</comment>
<evidence type="ECO:0000313" key="2">
    <source>
        <dbReference type="EMBL" id="RIH88972.1"/>
    </source>
</evidence>
<dbReference type="AlphaFoldDB" id="A0A399F2A2"/>
<dbReference type="Proteomes" id="UP000265341">
    <property type="component" value="Unassembled WGS sequence"/>
</dbReference>
<organism evidence="2 3">
    <name type="scientific">Calidithermus roseus</name>
    <dbReference type="NCBI Taxonomy" id="1644118"/>
    <lineage>
        <taxon>Bacteria</taxon>
        <taxon>Thermotogati</taxon>
        <taxon>Deinococcota</taxon>
        <taxon>Deinococci</taxon>
        <taxon>Thermales</taxon>
        <taxon>Thermaceae</taxon>
        <taxon>Calidithermus</taxon>
    </lineage>
</organism>
<reference evidence="2 3" key="1">
    <citation type="submission" date="2018-08" db="EMBL/GenBank/DDBJ databases">
        <title>Meiothermus roseus NBRC 110900 genome sequencing project.</title>
        <authorList>
            <person name="Da Costa M.S."/>
            <person name="Albuquerque L."/>
            <person name="Raposo P."/>
            <person name="Froufe H.J.C."/>
            <person name="Barroso C.S."/>
            <person name="Egas C."/>
        </authorList>
    </citation>
    <scope>NUCLEOTIDE SEQUENCE [LARGE SCALE GENOMIC DNA]</scope>
    <source>
        <strain evidence="2 3">NBRC 110900</strain>
    </source>
</reference>
<gene>
    <name evidence="2" type="ORF">Mrose_00579</name>
</gene>
<evidence type="ECO:0000256" key="1">
    <source>
        <dbReference type="SAM" id="MobiDB-lite"/>
    </source>
</evidence>
<dbReference type="EMBL" id="QWLA01000006">
    <property type="protein sequence ID" value="RIH88972.1"/>
    <property type="molecule type" value="Genomic_DNA"/>
</dbReference>
<evidence type="ECO:0000313" key="3">
    <source>
        <dbReference type="Proteomes" id="UP000265341"/>
    </source>
</evidence>
<protein>
    <submittedName>
        <fullName evidence="2">Uncharacterized protein</fullName>
    </submittedName>
</protein>
<feature type="region of interest" description="Disordered" evidence="1">
    <location>
        <begin position="214"/>
        <end position="241"/>
    </location>
</feature>
<proteinExistence type="predicted"/>
<keyword evidence="3" id="KW-1185">Reference proteome</keyword>
<name>A0A399F2A2_9DEIN</name>
<accession>A0A399F2A2</accession>